<proteinExistence type="predicted"/>
<sequence>MVQLSTLLLTLVVSGTALAAPSRLYTKRISDSTTTGWDLASSSTTASWDLACDDAAFAVNESVDHVRDQCIPITSNMSTTLLATAGPCDQQDVADAMVDIARKLNNDAGMILVAQIFAQQPRNTSDSLSVPYCQVAPKNAELVGLYQCQFQGANLTQFAGGVTVGAVGTMPLGMTSPLTPAGSCPAHPAGPILNGTELINQVSGPGVGQPGVGITSSASTATSTTSSAAFASSSSGTNSGISSTSTPAATSLLATSTTSVSSTSIPNSNVFRVSRRLWFFPPFDLAASPSAAV</sequence>
<keyword evidence="2" id="KW-1185">Reference proteome</keyword>
<evidence type="ECO:0000313" key="1">
    <source>
        <dbReference type="EMBL" id="KAI0045706.1"/>
    </source>
</evidence>
<reference evidence="1" key="1">
    <citation type="submission" date="2021-02" db="EMBL/GenBank/DDBJ databases">
        <authorList>
            <consortium name="DOE Joint Genome Institute"/>
            <person name="Ahrendt S."/>
            <person name="Looney B.P."/>
            <person name="Miyauchi S."/>
            <person name="Morin E."/>
            <person name="Drula E."/>
            <person name="Courty P.E."/>
            <person name="Chicoki N."/>
            <person name="Fauchery L."/>
            <person name="Kohler A."/>
            <person name="Kuo A."/>
            <person name="Labutti K."/>
            <person name="Pangilinan J."/>
            <person name="Lipzen A."/>
            <person name="Riley R."/>
            <person name="Andreopoulos W."/>
            <person name="He G."/>
            <person name="Johnson J."/>
            <person name="Barry K.W."/>
            <person name="Grigoriev I.V."/>
            <person name="Nagy L."/>
            <person name="Hibbett D."/>
            <person name="Henrissat B."/>
            <person name="Matheny P.B."/>
            <person name="Labbe J."/>
            <person name="Martin F."/>
        </authorList>
    </citation>
    <scope>NUCLEOTIDE SEQUENCE</scope>
    <source>
        <strain evidence="1">FP105234-sp</strain>
    </source>
</reference>
<dbReference type="Proteomes" id="UP000814033">
    <property type="component" value="Unassembled WGS sequence"/>
</dbReference>
<accession>A0ACB8RPZ6</accession>
<organism evidence="1 2">
    <name type="scientific">Auriscalpium vulgare</name>
    <dbReference type="NCBI Taxonomy" id="40419"/>
    <lineage>
        <taxon>Eukaryota</taxon>
        <taxon>Fungi</taxon>
        <taxon>Dikarya</taxon>
        <taxon>Basidiomycota</taxon>
        <taxon>Agaricomycotina</taxon>
        <taxon>Agaricomycetes</taxon>
        <taxon>Russulales</taxon>
        <taxon>Auriscalpiaceae</taxon>
        <taxon>Auriscalpium</taxon>
    </lineage>
</organism>
<evidence type="ECO:0000313" key="2">
    <source>
        <dbReference type="Proteomes" id="UP000814033"/>
    </source>
</evidence>
<name>A0ACB8RPZ6_9AGAM</name>
<comment type="caution">
    <text evidence="1">The sequence shown here is derived from an EMBL/GenBank/DDBJ whole genome shotgun (WGS) entry which is preliminary data.</text>
</comment>
<gene>
    <name evidence="1" type="ORF">FA95DRAFT_95365</name>
</gene>
<protein>
    <submittedName>
        <fullName evidence="1">Uncharacterized protein</fullName>
    </submittedName>
</protein>
<dbReference type="EMBL" id="MU275944">
    <property type="protein sequence ID" value="KAI0045706.1"/>
    <property type="molecule type" value="Genomic_DNA"/>
</dbReference>
<reference evidence="1" key="2">
    <citation type="journal article" date="2022" name="New Phytol.">
        <title>Evolutionary transition to the ectomycorrhizal habit in the genomes of a hyperdiverse lineage of mushroom-forming fungi.</title>
        <authorList>
            <person name="Looney B."/>
            <person name="Miyauchi S."/>
            <person name="Morin E."/>
            <person name="Drula E."/>
            <person name="Courty P.E."/>
            <person name="Kohler A."/>
            <person name="Kuo A."/>
            <person name="LaButti K."/>
            <person name="Pangilinan J."/>
            <person name="Lipzen A."/>
            <person name="Riley R."/>
            <person name="Andreopoulos W."/>
            <person name="He G."/>
            <person name="Johnson J."/>
            <person name="Nolan M."/>
            <person name="Tritt A."/>
            <person name="Barry K.W."/>
            <person name="Grigoriev I.V."/>
            <person name="Nagy L.G."/>
            <person name="Hibbett D."/>
            <person name="Henrissat B."/>
            <person name="Matheny P.B."/>
            <person name="Labbe J."/>
            <person name="Martin F.M."/>
        </authorList>
    </citation>
    <scope>NUCLEOTIDE SEQUENCE</scope>
    <source>
        <strain evidence="1">FP105234-sp</strain>
    </source>
</reference>